<feature type="non-terminal residue" evidence="3">
    <location>
        <position position="1"/>
    </location>
</feature>
<feature type="compositionally biased region" description="Basic residues" evidence="1">
    <location>
        <begin position="421"/>
        <end position="437"/>
    </location>
</feature>
<feature type="compositionally biased region" description="Low complexity" evidence="1">
    <location>
        <begin position="158"/>
        <end position="173"/>
    </location>
</feature>
<evidence type="ECO:0000256" key="2">
    <source>
        <dbReference type="SAM" id="Phobius"/>
    </source>
</evidence>
<comment type="caution">
    <text evidence="3">The sequence shown here is derived from an EMBL/GenBank/DDBJ whole genome shotgun (WGS) entry which is preliminary data.</text>
</comment>
<feature type="compositionally biased region" description="Basic residues" evidence="1">
    <location>
        <begin position="476"/>
        <end position="495"/>
    </location>
</feature>
<feature type="region of interest" description="Disordered" evidence="1">
    <location>
        <begin position="100"/>
        <end position="213"/>
    </location>
</feature>
<dbReference type="Proteomes" id="UP001626550">
    <property type="component" value="Unassembled WGS sequence"/>
</dbReference>
<proteinExistence type="predicted"/>
<feature type="transmembrane region" description="Helical" evidence="2">
    <location>
        <begin position="756"/>
        <end position="777"/>
    </location>
</feature>
<evidence type="ECO:0000313" key="4">
    <source>
        <dbReference type="Proteomes" id="UP001626550"/>
    </source>
</evidence>
<feature type="compositionally biased region" description="Low complexity" evidence="1">
    <location>
        <begin position="137"/>
        <end position="148"/>
    </location>
</feature>
<feature type="transmembrane region" description="Helical" evidence="2">
    <location>
        <begin position="670"/>
        <end position="692"/>
    </location>
</feature>
<keyword evidence="4" id="KW-1185">Reference proteome</keyword>
<feature type="transmembrane region" description="Helical" evidence="2">
    <location>
        <begin position="276"/>
        <end position="299"/>
    </location>
</feature>
<feature type="region of interest" description="Disordered" evidence="1">
    <location>
        <begin position="416"/>
        <end position="504"/>
    </location>
</feature>
<keyword evidence="2" id="KW-0812">Transmembrane</keyword>
<evidence type="ECO:0000313" key="3">
    <source>
        <dbReference type="EMBL" id="KAL3316047.1"/>
    </source>
</evidence>
<feature type="compositionally biased region" description="Basic and acidic residues" evidence="1">
    <location>
        <begin position="459"/>
        <end position="470"/>
    </location>
</feature>
<organism evidence="3 4">
    <name type="scientific">Cichlidogyrus casuarinus</name>
    <dbReference type="NCBI Taxonomy" id="1844966"/>
    <lineage>
        <taxon>Eukaryota</taxon>
        <taxon>Metazoa</taxon>
        <taxon>Spiralia</taxon>
        <taxon>Lophotrochozoa</taxon>
        <taxon>Platyhelminthes</taxon>
        <taxon>Monogenea</taxon>
        <taxon>Monopisthocotylea</taxon>
        <taxon>Dactylogyridea</taxon>
        <taxon>Ancyrocephalidae</taxon>
        <taxon>Cichlidogyrus</taxon>
    </lineage>
</organism>
<dbReference type="AlphaFoldDB" id="A0ABD2Q9Y9"/>
<dbReference type="EMBL" id="JBJKFK010000613">
    <property type="protein sequence ID" value="KAL3316047.1"/>
    <property type="molecule type" value="Genomic_DNA"/>
</dbReference>
<feature type="transmembrane region" description="Helical" evidence="2">
    <location>
        <begin position="320"/>
        <end position="340"/>
    </location>
</feature>
<evidence type="ECO:0000256" key="1">
    <source>
        <dbReference type="SAM" id="MobiDB-lite"/>
    </source>
</evidence>
<gene>
    <name evidence="3" type="ORF">Ciccas_005315</name>
</gene>
<reference evidence="3 4" key="1">
    <citation type="submission" date="2024-11" db="EMBL/GenBank/DDBJ databases">
        <title>Adaptive evolution of stress response genes in parasites aligns with host niche diversity.</title>
        <authorList>
            <person name="Hahn C."/>
            <person name="Resl P."/>
        </authorList>
    </citation>
    <scope>NUCLEOTIDE SEQUENCE [LARGE SCALE GENOMIC DNA]</scope>
    <source>
        <strain evidence="3">EGGRZ-B1_66</strain>
        <tissue evidence="3">Body</tissue>
    </source>
</reference>
<keyword evidence="2" id="KW-0472">Membrane</keyword>
<protein>
    <submittedName>
        <fullName evidence="3">Uncharacterized protein</fullName>
    </submittedName>
</protein>
<feature type="transmembrane region" description="Helical" evidence="2">
    <location>
        <begin position="712"/>
        <end position="735"/>
    </location>
</feature>
<keyword evidence="2" id="KW-1133">Transmembrane helix</keyword>
<feature type="transmembrane region" description="Helical" evidence="2">
    <location>
        <begin position="376"/>
        <end position="396"/>
    </location>
</feature>
<feature type="transmembrane region" description="Helical" evidence="2">
    <location>
        <begin position="789"/>
        <end position="806"/>
    </location>
</feature>
<accession>A0ABD2Q9Y9</accession>
<feature type="compositionally biased region" description="Low complexity" evidence="1">
    <location>
        <begin position="181"/>
        <end position="196"/>
    </location>
</feature>
<sequence length="874" mass="98819">RVQNMELQMLQCDWCTGPGDHTKAATGNVGSQNLNVRMKSLGACLLLCLHLAQASIMRPQEPFPNTLQKPDLPEEEEFTFNSNTTTMLPVEEAEFEAITSTTTTEEPTTEKVLESSPTTPEEPTMARVLEELVKANESSTTTTEEPTTVPKLEDLFEPNETSTTTAEEPTTVPKLEDPVEPNETSTTTAEEPTTVPKLEDPVEPNETSTTTAEEPTMARVLEELVKADESSTTTTTTTTTGVPIEVNLSSYCNFDPVKDDLEPVIAGQICYAQEEYSIVLCTVLLTLLVFCFAKNISVYGCKKLFDYRLMGTSHPMRPELLVIMGSTLPTIVCTLARPIARKLSNNQQRYYEQLVLGMYLAQTRIFLDFFVRSACVYHMIFWVFRMPIINLLWHIYMPTKLKIIAFKEREKNDTIIMKQPLHGRSRSGHGGRRRKKPATPAGKLTRGGTSAAMPAPVSTEKRLRLTRPERAGAGPKVKKPAGKKPRKRHVRKAKPKTPAQPNYFEMAQPKPMTKLEKAMDMVPILKKRRLQRQQEAQTMLNLSMFGPYAPQIVSHAQAQGIDVNALISALLGQAAPNGSDNFQWSPKDLRCPQWKLRFHFGHLRSFGLHFHGKLQDQNKGIEPYWVLQDMSNDPFGLGEGTGDNADLHLDDEVKRLPPPTKEFIIICKRVIPAIIYFSAFISSIPVCTGFDVKESMRFPGLNLAVYKKPQGGYFYYDMLMLVGLPTLLTMFAFYYGAFAKKQMNGEEKMYYRLKCYYVVFMLFNVQLLVLMFCEVFMTKETDHQTKRKWGNWSIIILAVYHMNFIIKSTTYATGFNMICCSANCLKRHPRLKGWIYHMTTPIITKEKEKAGRLFEAERAASAANQQNTMKLGLK</sequence>
<name>A0ABD2Q9Y9_9PLAT</name>